<feature type="transmembrane region" description="Helical" evidence="1">
    <location>
        <begin position="839"/>
        <end position="864"/>
    </location>
</feature>
<protein>
    <submittedName>
        <fullName evidence="2">Envelope glycoprotein</fullName>
    </submittedName>
</protein>
<organism evidence="2">
    <name type="scientific">Small ruminant lentivirus</name>
    <dbReference type="NCBI Taxonomy" id="254355"/>
    <lineage>
        <taxon>Viruses</taxon>
        <taxon>Riboviria</taxon>
        <taxon>Pararnavirae</taxon>
        <taxon>Artverviricota</taxon>
        <taxon>Revtraviricetes</taxon>
        <taxon>Ortervirales</taxon>
        <taxon>Retroviridae</taxon>
        <taxon>Orthoretrovirinae</taxon>
        <taxon>Lentivirus</taxon>
        <taxon>Lentivirus capartenc</taxon>
        <taxon>Caprine arthritis encephalitis virus</taxon>
    </lineage>
</organism>
<feature type="transmembrane region" description="Helical" evidence="1">
    <location>
        <begin position="665"/>
        <end position="687"/>
    </location>
</feature>
<dbReference type="GO" id="GO:0019031">
    <property type="term" value="C:viral envelope"/>
    <property type="evidence" value="ECO:0007669"/>
    <property type="project" value="UniProtKB-KW"/>
</dbReference>
<evidence type="ECO:0000256" key="1">
    <source>
        <dbReference type="SAM" id="Phobius"/>
    </source>
</evidence>
<keyword evidence="1" id="KW-0812">Transmembrane</keyword>
<evidence type="ECO:0000313" key="2">
    <source>
        <dbReference type="EMBL" id="AYC81431.1"/>
    </source>
</evidence>
<keyword evidence="2" id="KW-0261">Viral envelope protein</keyword>
<keyword evidence="1" id="KW-1133">Transmembrane helix</keyword>
<name>A0A386CBL2_CAEV</name>
<keyword evidence="1" id="KW-0472">Membrane</keyword>
<proteinExistence type="predicted"/>
<dbReference type="EMBL" id="MH916859">
    <property type="protein sequence ID" value="AYC81431.1"/>
    <property type="molecule type" value="Genomic_RNA"/>
</dbReference>
<keyword evidence="2" id="KW-0946">Virion</keyword>
<reference evidence="2" key="1">
    <citation type="submission" date="2018-09" db="EMBL/GenBank/DDBJ databases">
        <title>First complete genome sequence of a genotype A2, USA subgroup 4 small ruminant lentivirus.</title>
        <authorList>
            <person name="Workman A.M."/>
            <person name="Clawson M.L."/>
            <person name="Heaton M.P."/>
            <person name="Dickey A.M."/>
            <person name="Smith T.P.L."/>
        </authorList>
    </citation>
    <scope>NUCLEOTIDE SEQUENCE</scope>
    <source>
        <strain evidence="2">1150</strain>
    </source>
</reference>
<sequence length="991" mass="114858">MASKNRPSRVTWKKMEPPLRETWGQVVQELVQRQQEQERETLIAGKQKSWVSIDLLGTERREDQQKESVWEPCERWLAQVIWGVLWVLQLILWGCLIWEMNKKNGCGAEEVIALIDDPGGFQKVTQVETVPVTCTTKNFTQWGCQPEGAYPDPEVEYRNISQDILKEVYKEEWPWNTYHWPLWQMENMRQWMKENEREYKGRSNKTKEDIDDLLAGKIRGRFCVPYPFALLKCTKWCWYPTQIDAESGKARKIKINCSEARAVSCTEEIPLASIHRAYWEERERKSMEFMNIEACKESKLRCEKRPGGCMKGYPIPVGAQIIPENMRYLRGKESQYGGIKDKNGELKLPLTVRVWVQLANSSKWVNGTPPHWENRINGSKGINGTLWGDLKSIHHLGFALSYSGKWCNFTQQIKIGQETFSYYYKPTWNCSANWTNYPTWQITRYLDMVEHMTGECVQRPARHNITVGNGTITGNCSVTNWDGCNCSRSGNYLYNSSNGGLLLIICRQNTTITGIMGTNTNWTTMMEILKNCSGCKNATLDRRENGTLGNVENINCTLPHKNESQQWTCAARTSRCHRNSTKRDSLYIAGGRQFWTRVKAKYSCESNIGGLDGMMHQQIVLQKYQVIKVRAYTYGVVEMPKSYMETQKRKKRSSELQLKRKKRGIGLVIVLAIMAIIAAAGAGLGVANAVQQSYTRTAVQSLANATAAQQNVVEATYAMVQHVAKGVRILEARVARVEAIVDRMMVYHELDCWHHQHFCVTSVRSEVVKYVNWTRYKDNCTWQQWEEEIEQHEANLSQLLREAALQVHIAQRDASRIPDVWTALQEAFDWSGWFSWLKYIPWIVLGIIGFICFRIVMCFISACLQAYKQIREIRYTQVTVVIEQPVELEEKAREEKDGLNGFGNLEQEKRTSRRSFTQIGRAVWTAWRTSTWGQDWRKILYMSLLPILVMQQWMEENGWIGETQHKNKKERVDCQDREQMPTLENDYVELS</sequence>
<dbReference type="SUPFAM" id="SSF58069">
    <property type="entry name" value="Virus ectodomain"/>
    <property type="match status" value="1"/>
</dbReference>
<accession>A0A386CBL2</accession>
<dbReference type="Gene3D" id="1.20.5.440">
    <property type="entry name" value="ATP synthase delta/epsilon subunit, C-terminal domain"/>
    <property type="match status" value="1"/>
</dbReference>